<dbReference type="Pfam" id="PF00903">
    <property type="entry name" value="Glyoxalase"/>
    <property type="match status" value="1"/>
</dbReference>
<accession>A0A7M2YBF2</accession>
<dbReference type="PROSITE" id="PS51819">
    <property type="entry name" value="VOC"/>
    <property type="match status" value="1"/>
</dbReference>
<dbReference type="Gene3D" id="3.10.180.10">
    <property type="entry name" value="2,3-Dihydroxybiphenyl 1,2-Dioxygenase, domain 1"/>
    <property type="match status" value="1"/>
</dbReference>
<feature type="domain" description="VOC" evidence="1">
    <location>
        <begin position="6"/>
        <end position="122"/>
    </location>
</feature>
<organism evidence="2 3">
    <name type="scientific">Kaistella flava</name>
    <name type="common">ex Peng et al. 2021</name>
    <dbReference type="NCBI Taxonomy" id="2038776"/>
    <lineage>
        <taxon>Bacteria</taxon>
        <taxon>Pseudomonadati</taxon>
        <taxon>Bacteroidota</taxon>
        <taxon>Flavobacteriia</taxon>
        <taxon>Flavobacteriales</taxon>
        <taxon>Weeksellaceae</taxon>
        <taxon>Chryseobacterium group</taxon>
        <taxon>Kaistella</taxon>
    </lineage>
</organism>
<evidence type="ECO:0000313" key="2">
    <source>
        <dbReference type="EMBL" id="QOW11420.1"/>
    </source>
</evidence>
<evidence type="ECO:0000259" key="1">
    <source>
        <dbReference type="PROSITE" id="PS51819"/>
    </source>
</evidence>
<dbReference type="KEGG" id="kfa:Q73A0000_14135"/>
<sequence length="124" mass="14288">MKKVTGIGGVFFKAKDPQKLNEWYKTHLGFDTNDYGATFSWKEEDSSKSGSTQWSAFAEDTKYFEPSTKDFMINYRVADIEALVVELEKEGVTILDKIEEFDYGKFIHILDVEGNKIELWEPKG</sequence>
<dbReference type="Proteomes" id="UP000594195">
    <property type="component" value="Chromosome"/>
</dbReference>
<dbReference type="AlphaFoldDB" id="A0A7M2YBF2"/>
<dbReference type="CDD" id="cd06587">
    <property type="entry name" value="VOC"/>
    <property type="match status" value="1"/>
</dbReference>
<dbReference type="EMBL" id="CP040442">
    <property type="protein sequence ID" value="QOW11420.1"/>
    <property type="molecule type" value="Genomic_DNA"/>
</dbReference>
<dbReference type="SUPFAM" id="SSF54593">
    <property type="entry name" value="Glyoxalase/Bleomycin resistance protein/Dihydroxybiphenyl dioxygenase"/>
    <property type="match status" value="1"/>
</dbReference>
<dbReference type="PANTHER" id="PTHR33993">
    <property type="entry name" value="GLYOXALASE-RELATED"/>
    <property type="match status" value="1"/>
</dbReference>
<name>A0A7M2YBF2_9FLAO</name>
<dbReference type="InterPro" id="IPR029068">
    <property type="entry name" value="Glyas_Bleomycin-R_OHBP_Dase"/>
</dbReference>
<gene>
    <name evidence="2" type="ORF">Q73A0000_14135</name>
</gene>
<evidence type="ECO:0000313" key="3">
    <source>
        <dbReference type="Proteomes" id="UP000594195"/>
    </source>
</evidence>
<keyword evidence="3" id="KW-1185">Reference proteome</keyword>
<dbReference type="RefSeq" id="WP_193811602.1">
    <property type="nucleotide sequence ID" value="NZ_CP040442.1"/>
</dbReference>
<dbReference type="InterPro" id="IPR052164">
    <property type="entry name" value="Anthracycline_SecMetBiosynth"/>
</dbReference>
<protein>
    <submittedName>
        <fullName evidence="2">VOC family protein</fullName>
    </submittedName>
</protein>
<reference evidence="2 3" key="1">
    <citation type="submission" date="2019-05" db="EMBL/GenBank/DDBJ databases">
        <title>Chryseobacterium sp. isolated from King George Island, maritime Antarctica.</title>
        <authorList>
            <person name="Peng X."/>
        </authorList>
    </citation>
    <scope>NUCLEOTIDE SEQUENCE [LARGE SCALE GENOMIC DNA]</scope>
    <source>
        <strain evidence="2 3">7-3A</strain>
    </source>
</reference>
<dbReference type="InterPro" id="IPR037523">
    <property type="entry name" value="VOC_core"/>
</dbReference>
<proteinExistence type="predicted"/>
<dbReference type="PANTHER" id="PTHR33993:SF5">
    <property type="entry name" value="GLYOXALASE"/>
    <property type="match status" value="1"/>
</dbReference>
<dbReference type="InterPro" id="IPR004360">
    <property type="entry name" value="Glyas_Fos-R_dOase_dom"/>
</dbReference>